<evidence type="ECO:0000259" key="3">
    <source>
        <dbReference type="PROSITE" id="PS50002"/>
    </source>
</evidence>
<evidence type="ECO:0000313" key="6">
    <source>
        <dbReference type="Proteomes" id="UP000694580"/>
    </source>
</evidence>
<dbReference type="PROSITE" id="PS50002">
    <property type="entry name" value="SH3"/>
    <property type="match status" value="1"/>
</dbReference>
<dbReference type="InterPro" id="IPR036034">
    <property type="entry name" value="PDZ_sf"/>
</dbReference>
<dbReference type="SUPFAM" id="SSF50156">
    <property type="entry name" value="PDZ domain-like"/>
    <property type="match status" value="1"/>
</dbReference>
<evidence type="ECO:0000256" key="2">
    <source>
        <dbReference type="PROSITE-ProRule" id="PRU00192"/>
    </source>
</evidence>
<keyword evidence="1 2" id="KW-0728">SH3 domain</keyword>
<sequence length="266" mass="29351">MDMLLGHTDLTQVQLYLNAFDLSLTSLLQIHEKLKHYEDRSPTPVENSAETLVSDVTQDLQSKMVSVEIRELLNLLSKPHSLLSVHDTVAQGSYDPEIPPLPDNMGDEEDYMKIIRLVKNKEPLVAALCQFLIVCVCVCVGGGGGGVCVCVHVLGLIHVGDELKEVNGTPVDDKKPEEVILILVESQGTLTFKIAPAVKDEPSTKEPKVEYCDDRAIPCKEAGVSFCRGDILQVVCQDDGTWWQARHHTDANPHAGLISSKQFQER</sequence>
<dbReference type="Gene3D" id="1.10.287.650">
    <property type="entry name" value="L27 domain"/>
    <property type="match status" value="1"/>
</dbReference>
<keyword evidence="6" id="KW-1185">Reference proteome</keyword>
<evidence type="ECO:0000259" key="4">
    <source>
        <dbReference type="PROSITE" id="PS51022"/>
    </source>
</evidence>
<evidence type="ECO:0000256" key="1">
    <source>
        <dbReference type="ARBA" id="ARBA00022443"/>
    </source>
</evidence>
<dbReference type="InterPro" id="IPR004172">
    <property type="entry name" value="L27_dom"/>
</dbReference>
<name>A0AAY4BJ32_9TELE</name>
<dbReference type="SUPFAM" id="SSF101288">
    <property type="entry name" value="L27 domain"/>
    <property type="match status" value="1"/>
</dbReference>
<evidence type="ECO:0008006" key="7">
    <source>
        <dbReference type="Google" id="ProtNLM"/>
    </source>
</evidence>
<dbReference type="PANTHER" id="PTHR23122">
    <property type="entry name" value="MEMBRANE-ASSOCIATED GUANYLATE KINASE MAGUK"/>
    <property type="match status" value="1"/>
</dbReference>
<dbReference type="AlphaFoldDB" id="A0AAY4BJ32"/>
<dbReference type="Gene3D" id="2.30.30.40">
    <property type="entry name" value="SH3 Domains"/>
    <property type="match status" value="1"/>
</dbReference>
<dbReference type="Proteomes" id="UP000694580">
    <property type="component" value="Chromosome 2"/>
</dbReference>
<dbReference type="GeneTree" id="ENSGT00940000156232"/>
<dbReference type="InterPro" id="IPR050716">
    <property type="entry name" value="MAGUK"/>
</dbReference>
<accession>A0AAY4BJ32</accession>
<dbReference type="InterPro" id="IPR036028">
    <property type="entry name" value="SH3-like_dom_sf"/>
</dbReference>
<evidence type="ECO:0000313" key="5">
    <source>
        <dbReference type="Ensembl" id="ENSDCDP00010020061.1"/>
    </source>
</evidence>
<dbReference type="SUPFAM" id="SSF50044">
    <property type="entry name" value="SH3-domain"/>
    <property type="match status" value="1"/>
</dbReference>
<dbReference type="InterPro" id="IPR036892">
    <property type="entry name" value="L27_dom_sf"/>
</dbReference>
<organism evidence="5 6">
    <name type="scientific">Denticeps clupeoides</name>
    <name type="common">denticle herring</name>
    <dbReference type="NCBI Taxonomy" id="299321"/>
    <lineage>
        <taxon>Eukaryota</taxon>
        <taxon>Metazoa</taxon>
        <taxon>Chordata</taxon>
        <taxon>Craniata</taxon>
        <taxon>Vertebrata</taxon>
        <taxon>Euteleostomi</taxon>
        <taxon>Actinopterygii</taxon>
        <taxon>Neopterygii</taxon>
        <taxon>Teleostei</taxon>
        <taxon>Clupei</taxon>
        <taxon>Clupeiformes</taxon>
        <taxon>Denticipitoidei</taxon>
        <taxon>Denticipitidae</taxon>
        <taxon>Denticeps</taxon>
    </lineage>
</organism>
<feature type="domain" description="SH3" evidence="3">
    <location>
        <begin position="204"/>
        <end position="266"/>
    </location>
</feature>
<protein>
    <recommendedName>
        <fullName evidence="7">MAGUK p55 subfamily member 7</fullName>
    </recommendedName>
</protein>
<feature type="domain" description="L27" evidence="4">
    <location>
        <begin position="42"/>
        <end position="97"/>
    </location>
</feature>
<dbReference type="InterPro" id="IPR001452">
    <property type="entry name" value="SH3_domain"/>
</dbReference>
<reference evidence="5 6" key="1">
    <citation type="submission" date="2020-06" db="EMBL/GenBank/DDBJ databases">
        <authorList>
            <consortium name="Wellcome Sanger Institute Data Sharing"/>
        </authorList>
    </citation>
    <scope>NUCLEOTIDE SEQUENCE [LARGE SCALE GENOMIC DNA]</scope>
</reference>
<dbReference type="SMART" id="SM00569">
    <property type="entry name" value="L27"/>
    <property type="match status" value="1"/>
</dbReference>
<proteinExistence type="predicted"/>
<dbReference type="InterPro" id="IPR014775">
    <property type="entry name" value="L27_C"/>
</dbReference>
<dbReference type="Pfam" id="PF02828">
    <property type="entry name" value="L27"/>
    <property type="match status" value="1"/>
</dbReference>
<reference evidence="5" key="3">
    <citation type="submission" date="2025-09" db="UniProtKB">
        <authorList>
            <consortium name="Ensembl"/>
        </authorList>
    </citation>
    <scope>IDENTIFICATION</scope>
</reference>
<dbReference type="PROSITE" id="PS51022">
    <property type="entry name" value="L27"/>
    <property type="match status" value="1"/>
</dbReference>
<dbReference type="Ensembl" id="ENSDCDT00010021219.1">
    <property type="protein sequence ID" value="ENSDCDP00010020061.1"/>
    <property type="gene ID" value="ENSDCDG00010009060.1"/>
</dbReference>
<reference evidence="5" key="2">
    <citation type="submission" date="2025-08" db="UniProtKB">
        <authorList>
            <consortium name="Ensembl"/>
        </authorList>
    </citation>
    <scope>IDENTIFICATION</scope>
</reference>
<dbReference type="Gene3D" id="2.30.42.10">
    <property type="match status" value="1"/>
</dbReference>